<sequence length="194" mass="21223">MASFTFWNDDLQLVTPSGHDLPDLSHTPRMIDASTSLRKLLALSPGTVRHLALAAIYSTVIKTIVVALQSLLLPFLELMPHPSILRKKKSLAELPTSASGLSGPGPARMPPPPSTVRHPYRHPAHPWLPSSSLTRPPDTIADQAPLNQPHRLFHLLEHTSQAPSSTSTRPSPSYQQALLQDLYSCVQVYSLALL</sequence>
<organism evidence="2 3">
    <name type="scientific">Cronartium quercuum f. sp. fusiforme G11</name>
    <dbReference type="NCBI Taxonomy" id="708437"/>
    <lineage>
        <taxon>Eukaryota</taxon>
        <taxon>Fungi</taxon>
        <taxon>Dikarya</taxon>
        <taxon>Basidiomycota</taxon>
        <taxon>Pucciniomycotina</taxon>
        <taxon>Pucciniomycetes</taxon>
        <taxon>Pucciniales</taxon>
        <taxon>Coleosporiaceae</taxon>
        <taxon>Cronartium</taxon>
    </lineage>
</organism>
<name>A0A9P6NZD0_9BASI</name>
<reference evidence="2" key="1">
    <citation type="submission" date="2013-11" db="EMBL/GenBank/DDBJ databases">
        <title>Genome sequence of the fusiform rust pathogen reveals effectors for host alternation and coevolution with pine.</title>
        <authorList>
            <consortium name="DOE Joint Genome Institute"/>
            <person name="Smith K."/>
            <person name="Pendleton A."/>
            <person name="Kubisiak T."/>
            <person name="Anderson C."/>
            <person name="Salamov A."/>
            <person name="Aerts A."/>
            <person name="Riley R."/>
            <person name="Clum A."/>
            <person name="Lindquist E."/>
            <person name="Ence D."/>
            <person name="Campbell M."/>
            <person name="Kronenberg Z."/>
            <person name="Feau N."/>
            <person name="Dhillon B."/>
            <person name="Hamelin R."/>
            <person name="Burleigh J."/>
            <person name="Smith J."/>
            <person name="Yandell M."/>
            <person name="Nelson C."/>
            <person name="Grigoriev I."/>
            <person name="Davis J."/>
        </authorList>
    </citation>
    <scope>NUCLEOTIDE SEQUENCE</scope>
    <source>
        <strain evidence="2">G11</strain>
    </source>
</reference>
<comment type="caution">
    <text evidence="2">The sequence shown here is derived from an EMBL/GenBank/DDBJ whole genome shotgun (WGS) entry which is preliminary data.</text>
</comment>
<protein>
    <submittedName>
        <fullName evidence="2">Uncharacterized protein</fullName>
    </submittedName>
</protein>
<evidence type="ECO:0000313" key="3">
    <source>
        <dbReference type="Proteomes" id="UP000886653"/>
    </source>
</evidence>
<feature type="region of interest" description="Disordered" evidence="1">
    <location>
        <begin position="95"/>
        <end position="144"/>
    </location>
</feature>
<dbReference type="Proteomes" id="UP000886653">
    <property type="component" value="Unassembled WGS sequence"/>
</dbReference>
<evidence type="ECO:0000313" key="2">
    <source>
        <dbReference type="EMBL" id="KAG0152165.1"/>
    </source>
</evidence>
<proteinExistence type="predicted"/>
<gene>
    <name evidence="2" type="ORF">CROQUDRAFT_85896</name>
</gene>
<evidence type="ECO:0000256" key="1">
    <source>
        <dbReference type="SAM" id="MobiDB-lite"/>
    </source>
</evidence>
<keyword evidence="3" id="KW-1185">Reference proteome</keyword>
<dbReference type="EMBL" id="MU167209">
    <property type="protein sequence ID" value="KAG0152165.1"/>
    <property type="molecule type" value="Genomic_DNA"/>
</dbReference>
<accession>A0A9P6NZD0</accession>
<dbReference type="AlphaFoldDB" id="A0A9P6NZD0"/>